<dbReference type="RefSeq" id="WP_338751527.1">
    <property type="nucleotide sequence ID" value="NZ_CP144913.1"/>
</dbReference>
<dbReference type="Pfam" id="PF10531">
    <property type="entry name" value="SLBB"/>
    <property type="match status" value="1"/>
</dbReference>
<dbReference type="InterPro" id="IPR003583">
    <property type="entry name" value="Hlx-hairpin-Hlx_DNA-bd_motif"/>
</dbReference>
<dbReference type="SUPFAM" id="SSF47781">
    <property type="entry name" value="RuvA domain 2-like"/>
    <property type="match status" value="1"/>
</dbReference>
<proteinExistence type="predicted"/>
<dbReference type="InterPro" id="IPR010994">
    <property type="entry name" value="RuvA_2-like"/>
</dbReference>
<dbReference type="Pfam" id="PF12836">
    <property type="entry name" value="HHH_3"/>
    <property type="match status" value="1"/>
</dbReference>
<name>A0ABZ2MKB7_9MICO</name>
<feature type="domain" description="Helix-hairpin-helix DNA-binding motif class 1" evidence="3">
    <location>
        <begin position="214"/>
        <end position="233"/>
    </location>
</feature>
<organism evidence="4 5">
    <name type="scientific">Janibacter alittae</name>
    <dbReference type="NCBI Taxonomy" id="3115209"/>
    <lineage>
        <taxon>Bacteria</taxon>
        <taxon>Bacillati</taxon>
        <taxon>Actinomycetota</taxon>
        <taxon>Actinomycetes</taxon>
        <taxon>Micrococcales</taxon>
        <taxon>Intrasporangiaceae</taxon>
        <taxon>Janibacter</taxon>
    </lineage>
</organism>
<sequence>MSPRASEPSARVAEILDQQDPAVLELPSSVATGRYSVSRQAVIGVALVVALVVAVLGGRYLLARGDAAPEPVAAVATEGDDGAFDGADGQDQGPAPAPSDGAIAGASDRGGAAAESSAEPDVTVHVVGEVESPGIVSLPGGSRVVDALEDAGGETGQADLTGVNLARELVDGEQVVVPKPGETPVAAAPAAGAGGPGGPASPDAPVDLNTADLATLETLPGVGPVLAQRIMDWRREHGQFVAVEELGEVSGIGDKTYAQLAPKVTV</sequence>
<feature type="transmembrane region" description="Helical" evidence="2">
    <location>
        <begin position="41"/>
        <end position="62"/>
    </location>
</feature>
<dbReference type="InterPro" id="IPR019554">
    <property type="entry name" value="Soluble_ligand-bd"/>
</dbReference>
<dbReference type="EMBL" id="CP144913">
    <property type="protein sequence ID" value="WXB77537.1"/>
    <property type="molecule type" value="Genomic_DNA"/>
</dbReference>
<feature type="region of interest" description="Disordered" evidence="1">
    <location>
        <begin position="78"/>
        <end position="120"/>
    </location>
</feature>
<feature type="domain" description="Helix-hairpin-helix DNA-binding motif class 1" evidence="3">
    <location>
        <begin position="244"/>
        <end position="263"/>
    </location>
</feature>
<reference evidence="4 5" key="1">
    <citation type="submission" date="2024-02" db="EMBL/GenBank/DDBJ databases">
        <title>Janibacter sp. nov., isolated from gut of marine sandworm.</title>
        <authorList>
            <person name="Kim B."/>
            <person name="Jun M.O."/>
            <person name="Shin N.-R."/>
        </authorList>
    </citation>
    <scope>NUCLEOTIDE SEQUENCE [LARGE SCALE GENOMIC DNA]</scope>
    <source>
        <strain evidence="4 5">A1S7</strain>
    </source>
</reference>
<dbReference type="PANTHER" id="PTHR21180">
    <property type="entry name" value="ENDONUCLEASE/EXONUCLEASE/PHOSPHATASE FAMILY DOMAIN-CONTAINING PROTEIN 1"/>
    <property type="match status" value="1"/>
</dbReference>
<dbReference type="Proteomes" id="UP001382727">
    <property type="component" value="Chromosome"/>
</dbReference>
<dbReference type="Gene3D" id="3.10.560.10">
    <property type="entry name" value="Outer membrane lipoprotein wza domain like"/>
    <property type="match status" value="1"/>
</dbReference>
<evidence type="ECO:0000313" key="4">
    <source>
        <dbReference type="EMBL" id="WXB77537.1"/>
    </source>
</evidence>
<keyword evidence="2" id="KW-0472">Membrane</keyword>
<dbReference type="Gene3D" id="1.10.150.320">
    <property type="entry name" value="Photosystem II 12 kDa extrinsic protein"/>
    <property type="match status" value="1"/>
</dbReference>
<accession>A0ABZ2MKB7</accession>
<protein>
    <submittedName>
        <fullName evidence="4">Helix-hairpin-helix domain-containing protein</fullName>
    </submittedName>
</protein>
<evidence type="ECO:0000256" key="1">
    <source>
        <dbReference type="SAM" id="MobiDB-lite"/>
    </source>
</evidence>
<evidence type="ECO:0000259" key="3">
    <source>
        <dbReference type="SMART" id="SM00278"/>
    </source>
</evidence>
<gene>
    <name evidence="4" type="ORF">V1351_05570</name>
</gene>
<evidence type="ECO:0000256" key="2">
    <source>
        <dbReference type="SAM" id="Phobius"/>
    </source>
</evidence>
<dbReference type="SMART" id="SM00278">
    <property type="entry name" value="HhH1"/>
    <property type="match status" value="2"/>
</dbReference>
<dbReference type="PANTHER" id="PTHR21180:SF32">
    <property type="entry name" value="ENDONUCLEASE_EXONUCLEASE_PHOSPHATASE FAMILY DOMAIN-CONTAINING PROTEIN 1"/>
    <property type="match status" value="1"/>
</dbReference>
<dbReference type="InterPro" id="IPR051675">
    <property type="entry name" value="Endo/Exo/Phosphatase_dom_1"/>
</dbReference>
<feature type="compositionally biased region" description="Low complexity" evidence="1">
    <location>
        <begin position="180"/>
        <end position="191"/>
    </location>
</feature>
<evidence type="ECO:0000313" key="5">
    <source>
        <dbReference type="Proteomes" id="UP001382727"/>
    </source>
</evidence>
<keyword evidence="2" id="KW-1133">Transmembrane helix</keyword>
<keyword evidence="2" id="KW-0812">Transmembrane</keyword>
<keyword evidence="5" id="KW-1185">Reference proteome</keyword>
<feature type="compositionally biased region" description="Low complexity" evidence="1">
    <location>
        <begin position="84"/>
        <end position="94"/>
    </location>
</feature>
<feature type="region of interest" description="Disordered" evidence="1">
    <location>
        <begin position="179"/>
        <end position="204"/>
    </location>
</feature>